<dbReference type="AlphaFoldDB" id="A0A7J6IBR8"/>
<evidence type="ECO:0000313" key="1">
    <source>
        <dbReference type="EMBL" id="KAF4473656.1"/>
    </source>
</evidence>
<dbReference type="GeneID" id="43610905"/>
<proteinExistence type="predicted"/>
<comment type="caution">
    <text evidence="1">The sequence shown here is derived from an EMBL/GenBank/DDBJ whole genome shotgun (WGS) entry which is preliminary data.</text>
</comment>
<gene>
    <name evidence="1" type="ORF">CGGC5_v017322</name>
</gene>
<dbReference type="RefSeq" id="XP_031876780.1">
    <property type="nucleotide sequence ID" value="XM_032026771.1"/>
</dbReference>
<dbReference type="Proteomes" id="UP000011096">
    <property type="component" value="Unassembled WGS sequence"/>
</dbReference>
<organism evidence="1 2">
    <name type="scientific">Colletotrichum fructicola (strain Nara gc5)</name>
    <name type="common">Anthracnose fungus</name>
    <name type="synonym">Colletotrichum gloeosporioides (strain Nara gc5)</name>
    <dbReference type="NCBI Taxonomy" id="1213859"/>
    <lineage>
        <taxon>Eukaryota</taxon>
        <taxon>Fungi</taxon>
        <taxon>Dikarya</taxon>
        <taxon>Ascomycota</taxon>
        <taxon>Pezizomycotina</taxon>
        <taxon>Sordariomycetes</taxon>
        <taxon>Hypocreomycetidae</taxon>
        <taxon>Glomerellales</taxon>
        <taxon>Glomerellaceae</taxon>
        <taxon>Colletotrichum</taxon>
        <taxon>Colletotrichum gloeosporioides species complex</taxon>
    </lineage>
</organism>
<keyword evidence="2" id="KW-1185">Reference proteome</keyword>
<name>A0A7J6IBR8_COLFN</name>
<reference evidence="1 2" key="2">
    <citation type="submission" date="2020-04" db="EMBL/GenBank/DDBJ databases">
        <title>Genome sequencing and assembly of multiple isolates from the Colletotrichum gloeosporioides species complex.</title>
        <authorList>
            <person name="Gan P."/>
            <person name="Shirasu K."/>
        </authorList>
    </citation>
    <scope>NUCLEOTIDE SEQUENCE [LARGE SCALE GENOMIC DNA]</scope>
    <source>
        <strain evidence="1 2">Nara gc5</strain>
    </source>
</reference>
<dbReference type="EMBL" id="ANPB02000012">
    <property type="protein sequence ID" value="KAF4473656.1"/>
    <property type="molecule type" value="Genomic_DNA"/>
</dbReference>
<protein>
    <submittedName>
        <fullName evidence="1">Uncharacterized protein</fullName>
    </submittedName>
</protein>
<sequence length="218" mass="24247">MCKHTQRPGARAICGTPISYYQDNLKNRRRFRFRLCPATEREVIDAVIQRGKLEPPSRRWILQLAASCGIRFSAEDKPRGGVRAGAEPTTKVHVPYIDQVLEDKFANKVETILKLAVKKGSITTPPAVYPSGPATAVEQPQPSTIAATSVTVSIEASTNADAMTMDRSSDSQEGFVEQVEETGLKVREKRKQKKKVARRGRHDAIDALVDDIWEKMCL</sequence>
<evidence type="ECO:0000313" key="2">
    <source>
        <dbReference type="Proteomes" id="UP000011096"/>
    </source>
</evidence>
<reference evidence="1 2" key="1">
    <citation type="submission" date="2012-08" db="EMBL/GenBank/DDBJ databases">
        <authorList>
            <person name="Gan P.H.P."/>
            <person name="Ikeda K."/>
            <person name="Irieda H."/>
            <person name="Narusaka M."/>
            <person name="O'Connell R.J."/>
            <person name="Narusaka Y."/>
            <person name="Takano Y."/>
            <person name="Kubo Y."/>
            <person name="Shirasu K."/>
        </authorList>
    </citation>
    <scope>NUCLEOTIDE SEQUENCE [LARGE SCALE GENOMIC DNA]</scope>
    <source>
        <strain evidence="1 2">Nara gc5</strain>
    </source>
</reference>
<dbReference type="InParanoid" id="A0A7J6IBR8"/>
<dbReference type="OrthoDB" id="4834782at2759"/>
<accession>A0A7J6IBR8</accession>